<feature type="domain" description="Helicase ATP-binding" evidence="10">
    <location>
        <begin position="622"/>
        <end position="794"/>
    </location>
</feature>
<evidence type="ECO:0000256" key="9">
    <source>
        <dbReference type="SAM" id="Phobius"/>
    </source>
</evidence>
<dbReference type="Gene3D" id="1.20.120.1080">
    <property type="match status" value="1"/>
</dbReference>
<dbReference type="PROSITE" id="PS00690">
    <property type="entry name" value="DEAH_ATP_HELICASE"/>
    <property type="match status" value="1"/>
</dbReference>
<dbReference type="InterPro" id="IPR007502">
    <property type="entry name" value="Helicase-assoc_dom"/>
</dbReference>
<dbReference type="PROSITE" id="PS51194">
    <property type="entry name" value="HELICASE_CTER"/>
    <property type="match status" value="1"/>
</dbReference>
<dbReference type="SMART" id="SM00487">
    <property type="entry name" value="DEXDc"/>
    <property type="match status" value="1"/>
</dbReference>
<dbReference type="GO" id="GO:0016787">
    <property type="term" value="F:hydrolase activity"/>
    <property type="evidence" value="ECO:0007669"/>
    <property type="project" value="UniProtKB-KW"/>
</dbReference>
<dbReference type="CDD" id="cd18791">
    <property type="entry name" value="SF2_C_RHA"/>
    <property type="match status" value="1"/>
</dbReference>
<feature type="region of interest" description="Disordered" evidence="8">
    <location>
        <begin position="174"/>
        <end position="216"/>
    </location>
</feature>
<dbReference type="EC" id="3.6.4.13" evidence="1"/>
<evidence type="ECO:0000256" key="4">
    <source>
        <dbReference type="ARBA" id="ARBA00022806"/>
    </source>
</evidence>
<feature type="transmembrane region" description="Helical" evidence="9">
    <location>
        <begin position="1299"/>
        <end position="1322"/>
    </location>
</feature>
<dbReference type="Pfam" id="PF00271">
    <property type="entry name" value="Helicase_C"/>
    <property type="match status" value="1"/>
</dbReference>
<evidence type="ECO:0000256" key="8">
    <source>
        <dbReference type="SAM" id="MobiDB-lite"/>
    </source>
</evidence>
<dbReference type="CDD" id="cd17917">
    <property type="entry name" value="DEXHc_RHA-like"/>
    <property type="match status" value="1"/>
</dbReference>
<dbReference type="InterPro" id="IPR027417">
    <property type="entry name" value="P-loop_NTPase"/>
</dbReference>
<keyword evidence="9" id="KW-0472">Membrane</keyword>
<evidence type="ECO:0000256" key="6">
    <source>
        <dbReference type="ARBA" id="ARBA00022884"/>
    </source>
</evidence>
<dbReference type="InterPro" id="IPR048333">
    <property type="entry name" value="HA2_WH"/>
</dbReference>
<keyword evidence="3" id="KW-0378">Hydrolase</keyword>
<organism evidence="12 13">
    <name type="scientific">Naganishia liquefaciens</name>
    <dbReference type="NCBI Taxonomy" id="104408"/>
    <lineage>
        <taxon>Eukaryota</taxon>
        <taxon>Fungi</taxon>
        <taxon>Dikarya</taxon>
        <taxon>Basidiomycota</taxon>
        <taxon>Agaricomycotina</taxon>
        <taxon>Tremellomycetes</taxon>
        <taxon>Filobasidiales</taxon>
        <taxon>Filobasidiaceae</taxon>
        <taxon>Naganishia</taxon>
    </lineage>
</organism>
<dbReference type="OrthoDB" id="5600252at2759"/>
<dbReference type="PANTHER" id="PTHR18934">
    <property type="entry name" value="ATP-DEPENDENT RNA HELICASE"/>
    <property type="match status" value="1"/>
</dbReference>
<dbReference type="InterPro" id="IPR056328">
    <property type="entry name" value="DSRM_DHX29"/>
</dbReference>
<feature type="region of interest" description="Disordered" evidence="8">
    <location>
        <begin position="1"/>
        <end position="46"/>
    </location>
</feature>
<dbReference type="Pfam" id="PF24385">
    <property type="entry name" value="DSRM_DHX29"/>
    <property type="match status" value="1"/>
</dbReference>
<dbReference type="EMBL" id="BLZA01000016">
    <property type="protein sequence ID" value="GHJ85904.1"/>
    <property type="molecule type" value="Genomic_DNA"/>
</dbReference>
<evidence type="ECO:0000313" key="12">
    <source>
        <dbReference type="EMBL" id="GHJ85904.1"/>
    </source>
</evidence>
<feature type="domain" description="Helicase C-terminal" evidence="11">
    <location>
        <begin position="866"/>
        <end position="1033"/>
    </location>
</feature>
<dbReference type="InterPro" id="IPR014001">
    <property type="entry name" value="Helicase_ATP-bd"/>
</dbReference>
<dbReference type="GO" id="GO:1990904">
    <property type="term" value="C:ribonucleoprotein complex"/>
    <property type="evidence" value="ECO:0007669"/>
    <property type="project" value="UniProtKB-ARBA"/>
</dbReference>
<evidence type="ECO:0000256" key="1">
    <source>
        <dbReference type="ARBA" id="ARBA00012552"/>
    </source>
</evidence>
<dbReference type="Proteomes" id="UP000620104">
    <property type="component" value="Unassembled WGS sequence"/>
</dbReference>
<sequence length="1380" mass="153761">MPPRKGPRNVVKSGNAGNSAKSAPPPQKQGPAADDPPRPKPLFPVGYKTPVTLLNERCQKEGWERPVVEATPNKGNGTWNVKVLLRKRKNKNVTDLDVVRMVAEVKVDQGEQEQVMARHMGAVYGLFRFCSHLPLSMVLPPSIRPYWSTLLAEKAAAPAHREWEWNPDPFAAKKQVEERQAKRKEKLEKIDKDETVQGRKEAGNGMAQASGGERGWKNVPEVKMTQTQREVVEEIIRRMMSKYPSAILEATRESEATPSTLPSGANTPGFDPAAIRTQLIDLGFRRAHVDSCMAALVSAHERLHSGDKGRDPLMLSLSFLSPFEAAIEWLLVHLPEDDLPARYTPQRGVKDFVSSAAAGSGGQQGLLRGWLVDKVVKAGFPRKAVERVVDDAQSESMALDMIGRRLCGWDDEWGPQAVVAAEPEEERETVRLEEKTILSSVLGDRYRETSETEFQIDIDELVLNVIFSPESPYPSAMYPTHPPSFYLTSASLPSYIKLHLHAQVLRAFRDPERPDLRSLLEAGQGGAVYAMLEILEQLLPEAVENPPDVGHVTQFLVPQVETATEEAEMVTSKKRGQRRKREPMALQGVEERQKRMRQMPGWDKMLCARMALPAWQERDRITALLEKNRVLIVVGETGCGKSTQLPQFILDHEIEAGRGAQTRIVVTQPRRVSALGLASRVADERMEDLDQGAQTVGYAIRGESKTGPNTQISFVTTGVILRRLSAGGDADLEGVSHIVVDEVHERSVDSDFLLLQLRELLERNQRIKVVLMSATINQQTFINYFGGAPALEIPGFTHPVQDFYMEDYISDLSFRPEAPKYKMRQTEEQKQSLRDALAKLDINDDARRALEILSTGQSIPYDLVAAIVRHVDKTSKKDEGILIFMPGVAEIKSTIDVLRSAGLRDCTILPLHANLSNNEQKQVFAKTSGRKVVVATNVAETSITIPEIVYVIDCGKVKETQYDPDTSMSKLVETYTSRAASKQRRGRAGRVKPGVCYKLFTRRIEEQYMARFAIPEILRTPLESLFLQVKSMDQSIDVKTYLLKAIDPPKIGAIDSAWRTLLDLGAVEGEAMTSHLTALGRHMAALPVDLRLAKMLVLGCVFRALDPVLTIAAMLSSKPLFAGPMEKREEMKRARERFAWGKSDILLNLRAYDATRDLRNASLRAFCEENFINPSTIRDINSLRQDFLGSLTELGYITDRTALNVNSDNEHLLKGILTGAFYPRVAMIRPPDARFEKIQAGALVKEHEAKEVKFYDDSSRVFIHPAAILFSEPNLKLGYLTYFHKAETSKPFLFDATEIPLFALLLFGGSVTVNHFAGGLMVGKQGSVLRMRAWARVGVLVNQVRRLVDVKLGEAIEGVEHGRGVDVGTDVVKAVLTLLS</sequence>
<keyword evidence="9" id="KW-0812">Transmembrane</keyword>
<evidence type="ECO:0000313" key="13">
    <source>
        <dbReference type="Proteomes" id="UP000620104"/>
    </source>
</evidence>
<dbReference type="Gene3D" id="3.40.50.300">
    <property type="entry name" value="P-loop containing nucleotide triphosphate hydrolases"/>
    <property type="match status" value="2"/>
</dbReference>
<dbReference type="InterPro" id="IPR011545">
    <property type="entry name" value="DEAD/DEAH_box_helicase_dom"/>
</dbReference>
<keyword evidence="9" id="KW-1133">Transmembrane helix</keyword>
<dbReference type="InterPro" id="IPR002464">
    <property type="entry name" value="DNA/RNA_helicase_DEAH_CS"/>
</dbReference>
<dbReference type="InterPro" id="IPR001650">
    <property type="entry name" value="Helicase_C-like"/>
</dbReference>
<dbReference type="GO" id="GO:0003723">
    <property type="term" value="F:RNA binding"/>
    <property type="evidence" value="ECO:0007669"/>
    <property type="project" value="UniProtKB-KW"/>
</dbReference>
<evidence type="ECO:0000256" key="7">
    <source>
        <dbReference type="ARBA" id="ARBA00060772"/>
    </source>
</evidence>
<reference evidence="12" key="1">
    <citation type="submission" date="2020-07" db="EMBL/GenBank/DDBJ databases">
        <title>Draft Genome Sequence of a Deep-Sea Yeast, Naganishia (Cryptococcus) liquefaciens strain N6.</title>
        <authorList>
            <person name="Han Y.W."/>
            <person name="Kajitani R."/>
            <person name="Morimoto H."/>
            <person name="Parhat M."/>
            <person name="Tsubouchi H."/>
            <person name="Bakenova O."/>
            <person name="Ogata M."/>
            <person name="Argunhan B."/>
            <person name="Aoki R."/>
            <person name="Kajiwara S."/>
            <person name="Itoh T."/>
            <person name="Iwasaki H."/>
        </authorList>
    </citation>
    <scope>NUCLEOTIDE SEQUENCE</scope>
    <source>
        <strain evidence="12">N6</strain>
    </source>
</reference>
<comment type="similarity">
    <text evidence="7">Belongs to the DExH box helicase family.</text>
</comment>
<evidence type="ECO:0000256" key="3">
    <source>
        <dbReference type="ARBA" id="ARBA00022801"/>
    </source>
</evidence>
<dbReference type="SUPFAM" id="SSF52540">
    <property type="entry name" value="P-loop containing nucleoside triphosphate hydrolases"/>
    <property type="match status" value="1"/>
</dbReference>
<evidence type="ECO:0000259" key="11">
    <source>
        <dbReference type="PROSITE" id="PS51194"/>
    </source>
</evidence>
<evidence type="ECO:0000256" key="2">
    <source>
        <dbReference type="ARBA" id="ARBA00022741"/>
    </source>
</evidence>
<keyword evidence="2" id="KW-0547">Nucleotide-binding</keyword>
<dbReference type="PANTHER" id="PTHR18934:SF267">
    <property type="entry name" value="ATP-DEPENDENT RNA HELICASE YLR419W-RELATED"/>
    <property type="match status" value="1"/>
</dbReference>
<dbReference type="GO" id="GO:0003724">
    <property type="term" value="F:RNA helicase activity"/>
    <property type="evidence" value="ECO:0007669"/>
    <property type="project" value="UniProtKB-EC"/>
</dbReference>
<keyword evidence="4" id="KW-0347">Helicase</keyword>
<comment type="caution">
    <text evidence="12">The sequence shown here is derived from an EMBL/GenBank/DDBJ whole genome shotgun (WGS) entry which is preliminary data.</text>
</comment>
<proteinExistence type="inferred from homology"/>
<gene>
    <name evidence="12" type="ORF">NliqN6_2306</name>
</gene>
<dbReference type="Pfam" id="PF21010">
    <property type="entry name" value="HA2_C"/>
    <property type="match status" value="1"/>
</dbReference>
<keyword evidence="13" id="KW-1185">Reference proteome</keyword>
<accession>A0A8H3TRZ2</accession>
<evidence type="ECO:0000259" key="10">
    <source>
        <dbReference type="PROSITE" id="PS51192"/>
    </source>
</evidence>
<dbReference type="Pfam" id="PF00270">
    <property type="entry name" value="DEAD"/>
    <property type="match status" value="1"/>
</dbReference>
<dbReference type="Pfam" id="PF04408">
    <property type="entry name" value="WHD_HA2"/>
    <property type="match status" value="1"/>
</dbReference>
<evidence type="ECO:0000256" key="5">
    <source>
        <dbReference type="ARBA" id="ARBA00022840"/>
    </source>
</evidence>
<name>A0A8H3TRZ2_9TREE</name>
<dbReference type="FunFam" id="3.40.50.300:FF:000526">
    <property type="entry name" value="DExH-box ATP-dependent RNA helicase DExH3"/>
    <property type="match status" value="1"/>
</dbReference>
<dbReference type="Pfam" id="PF07717">
    <property type="entry name" value="OB_NTP_bind"/>
    <property type="match status" value="1"/>
</dbReference>
<dbReference type="InterPro" id="IPR011709">
    <property type="entry name" value="DEAD-box_helicase_OB_fold"/>
</dbReference>
<dbReference type="PROSITE" id="PS51192">
    <property type="entry name" value="HELICASE_ATP_BIND_1"/>
    <property type="match status" value="1"/>
</dbReference>
<keyword evidence="5" id="KW-0067">ATP-binding</keyword>
<dbReference type="GO" id="GO:0005524">
    <property type="term" value="F:ATP binding"/>
    <property type="evidence" value="ECO:0007669"/>
    <property type="project" value="UniProtKB-KW"/>
</dbReference>
<dbReference type="SMART" id="SM00847">
    <property type="entry name" value="HA2"/>
    <property type="match status" value="1"/>
</dbReference>
<feature type="compositionally biased region" description="Basic and acidic residues" evidence="8">
    <location>
        <begin position="174"/>
        <end position="202"/>
    </location>
</feature>
<keyword evidence="6" id="KW-0694">RNA-binding</keyword>
<protein>
    <recommendedName>
        <fullName evidence="1">RNA helicase</fullName>
        <ecNumber evidence="1">3.6.4.13</ecNumber>
    </recommendedName>
</protein>
<dbReference type="SMART" id="SM00490">
    <property type="entry name" value="HELICc"/>
    <property type="match status" value="1"/>
</dbReference>